<proteinExistence type="predicted"/>
<dbReference type="Proteomes" id="UP001051844">
    <property type="component" value="Unassembled WGS sequence"/>
</dbReference>
<dbReference type="RefSeq" id="WP_129289138.1">
    <property type="nucleotide sequence ID" value="NZ_JAAGNK010000471.1"/>
</dbReference>
<evidence type="ECO:0000313" key="2">
    <source>
        <dbReference type="Proteomes" id="UP001051844"/>
    </source>
</evidence>
<evidence type="ECO:0000313" key="1">
    <source>
        <dbReference type="EMBL" id="GHI44232.1"/>
    </source>
</evidence>
<organism evidence="1 2">
    <name type="scientific">Streptomyces albidoflavus</name>
    <dbReference type="NCBI Taxonomy" id="1886"/>
    <lineage>
        <taxon>Bacteria</taxon>
        <taxon>Bacillati</taxon>
        <taxon>Actinomycetota</taxon>
        <taxon>Actinomycetes</taxon>
        <taxon>Kitasatosporales</taxon>
        <taxon>Streptomycetaceae</taxon>
        <taxon>Streptomyces</taxon>
        <taxon>Streptomyces albidoflavus group</taxon>
    </lineage>
</organism>
<gene>
    <name evidence="1" type="ORF">ScoT_04060</name>
</gene>
<sequence length="63" mass="7135">MVGWYPIKLWDATGDNRKNQAKKLQMDTLLVHLLDQAASLSQAGGVHVRLMVINIPRPERLKV</sequence>
<name>A0AA37BTF2_9ACTN</name>
<comment type="caution">
    <text evidence="1">The sequence shown here is derived from an EMBL/GenBank/DDBJ whole genome shotgun (WGS) entry which is preliminary data.</text>
</comment>
<dbReference type="EMBL" id="BNDZ01000003">
    <property type="protein sequence ID" value="GHI44232.1"/>
    <property type="molecule type" value="Genomic_DNA"/>
</dbReference>
<dbReference type="AlphaFoldDB" id="A0AA37BTF2"/>
<reference evidence="1" key="1">
    <citation type="submission" date="2022-09" db="EMBL/GenBank/DDBJ databases">
        <title>Whole genome shotgun sequence of Streptomyces albidoflavus NBRC 12854.</title>
        <authorList>
            <person name="Komaki H."/>
            <person name="Tamura T."/>
        </authorList>
    </citation>
    <scope>NUCLEOTIDE SEQUENCE</scope>
    <source>
        <strain evidence="1">NBRC 12854</strain>
    </source>
</reference>
<protein>
    <submittedName>
        <fullName evidence="1">Uncharacterized protein</fullName>
    </submittedName>
</protein>
<accession>A0AA37BTF2</accession>